<comment type="caution">
    <text evidence="1">The sequence shown here is derived from an EMBL/GenBank/DDBJ whole genome shotgun (WGS) entry which is preliminary data.</text>
</comment>
<reference evidence="1 2" key="1">
    <citation type="submission" date="2018-01" db="EMBL/GenBank/DDBJ databases">
        <title>Whole genome sequencing of Histamine producing bacteria.</title>
        <authorList>
            <person name="Butler K."/>
        </authorList>
    </citation>
    <scope>NUCLEOTIDE SEQUENCE [LARGE SCALE GENOMIC DNA]</scope>
    <source>
        <strain evidence="1 2">FS-7.2</strain>
    </source>
</reference>
<dbReference type="RefSeq" id="WP_107290150.1">
    <property type="nucleotide sequence ID" value="NZ_PYNF01000044.1"/>
</dbReference>
<gene>
    <name evidence="1" type="ORF">C9J27_24120</name>
</gene>
<evidence type="ECO:0000313" key="2">
    <source>
        <dbReference type="Proteomes" id="UP000241426"/>
    </source>
</evidence>
<sequence length="206" mass="23568">MNTLDIGALPSKVMFAIWLRQLIATKKAKFTKKSKKVIELGSFASGHFAIGRKKDNNHPIIAFPTQMMPWFASLDIRGCIVTKDNGIYLGFGRESAEFYIRISSNAFRTKALLPKEEVSDDLTRTVDFHCYYVNKDDSIILSRSLNRTEIKEIDNISSIVAEEIEQDFSYLNNSLIEDLDFEDWTLVSKFADPLPENFENKVIDKI</sequence>
<proteinExistence type="predicted"/>
<dbReference type="Proteomes" id="UP000241426">
    <property type="component" value="Unassembled WGS sequence"/>
</dbReference>
<organism evidence="1 2">
    <name type="scientific">Photobacterium kishitanii</name>
    <dbReference type="NCBI Taxonomy" id="318456"/>
    <lineage>
        <taxon>Bacteria</taxon>
        <taxon>Pseudomonadati</taxon>
        <taxon>Pseudomonadota</taxon>
        <taxon>Gammaproteobacteria</taxon>
        <taxon>Vibrionales</taxon>
        <taxon>Vibrionaceae</taxon>
        <taxon>Photobacterium</taxon>
    </lineage>
</organism>
<accession>A0A2T3KAX0</accession>
<dbReference type="EMBL" id="PYNF01000044">
    <property type="protein sequence ID" value="PSU89771.1"/>
    <property type="molecule type" value="Genomic_DNA"/>
</dbReference>
<protein>
    <submittedName>
        <fullName evidence="1">Uncharacterized protein</fullName>
    </submittedName>
</protein>
<dbReference type="AlphaFoldDB" id="A0A2T3KAX0"/>
<evidence type="ECO:0000313" key="1">
    <source>
        <dbReference type="EMBL" id="PSU89771.1"/>
    </source>
</evidence>
<name>A0A2T3KAX0_9GAMM</name>